<organism evidence="1 2">
    <name type="scientific">Phreatobacter cathodiphilus</name>
    <dbReference type="NCBI Taxonomy" id="1868589"/>
    <lineage>
        <taxon>Bacteria</taxon>
        <taxon>Pseudomonadati</taxon>
        <taxon>Pseudomonadota</taxon>
        <taxon>Alphaproteobacteria</taxon>
        <taxon>Hyphomicrobiales</taxon>
        <taxon>Phreatobacteraceae</taxon>
        <taxon>Phreatobacter</taxon>
    </lineage>
</organism>
<dbReference type="PANTHER" id="PTHR21192:SF2">
    <property type="entry name" value="NADH DEHYDROGENASE [UBIQUINONE] 1 ALPHA SUBCOMPLEX ASSEMBLY FACTOR 3"/>
    <property type="match status" value="1"/>
</dbReference>
<dbReference type="AlphaFoldDB" id="A0A2S0N9P9"/>
<protein>
    <recommendedName>
        <fullName evidence="3">Mth938-like domain-containing protein</fullName>
    </recommendedName>
</protein>
<dbReference type="EMBL" id="CP027668">
    <property type="protein sequence ID" value="AVO44862.1"/>
    <property type="molecule type" value="Genomic_DNA"/>
</dbReference>
<dbReference type="Pfam" id="PF04430">
    <property type="entry name" value="DUF498"/>
    <property type="match status" value="1"/>
</dbReference>
<name>A0A2S0N9P9_9HYPH</name>
<dbReference type="InterPro" id="IPR007523">
    <property type="entry name" value="NDUFAF3/AAMDC"/>
</dbReference>
<dbReference type="InterPro" id="IPR036748">
    <property type="entry name" value="MTH938-like_sf"/>
</dbReference>
<gene>
    <name evidence="1" type="ORF">C6569_07190</name>
</gene>
<sequence length="132" mass="13728">MPRGEPLKVLHEGFVPGRFAIDAYGRGGFRFAEMSHRGSILALPSGVHAWPPREGAALTPADFAAVVAEGADIDVLLLGTGSAPVPVDDAVRWALREAGIGLDVMATGAAARTYNIMLGENRRVAAALVAVP</sequence>
<dbReference type="Gene3D" id="3.40.1230.10">
    <property type="entry name" value="MTH938-like"/>
    <property type="match status" value="1"/>
</dbReference>
<dbReference type="RefSeq" id="WP_106748203.1">
    <property type="nucleotide sequence ID" value="NZ_CP027668.1"/>
</dbReference>
<evidence type="ECO:0008006" key="3">
    <source>
        <dbReference type="Google" id="ProtNLM"/>
    </source>
</evidence>
<dbReference type="KEGG" id="phr:C6569_07190"/>
<dbReference type="CDD" id="cd00248">
    <property type="entry name" value="Mth938-like"/>
    <property type="match status" value="1"/>
</dbReference>
<dbReference type="SUPFAM" id="SSF64076">
    <property type="entry name" value="MTH938-like"/>
    <property type="match status" value="1"/>
</dbReference>
<proteinExistence type="predicted"/>
<dbReference type="Proteomes" id="UP000237889">
    <property type="component" value="Chromosome"/>
</dbReference>
<dbReference type="OrthoDB" id="7351393at2"/>
<accession>A0A2S0N9P9</accession>
<dbReference type="PANTHER" id="PTHR21192">
    <property type="entry name" value="NUCLEAR PROTEIN E3-3"/>
    <property type="match status" value="1"/>
</dbReference>
<reference evidence="1 2" key="1">
    <citation type="submission" date="2018-03" db="EMBL/GenBank/DDBJ databases">
        <title>Genome sequencing of Phreatobacter sp.</title>
        <authorList>
            <person name="Kim S.-J."/>
            <person name="Heo J."/>
            <person name="Kwon S.-W."/>
        </authorList>
    </citation>
    <scope>NUCLEOTIDE SEQUENCE [LARGE SCALE GENOMIC DNA]</scope>
    <source>
        <strain evidence="1 2">S-12</strain>
    </source>
</reference>
<evidence type="ECO:0000313" key="1">
    <source>
        <dbReference type="EMBL" id="AVO44862.1"/>
    </source>
</evidence>
<keyword evidence="2" id="KW-1185">Reference proteome</keyword>
<evidence type="ECO:0000313" key="2">
    <source>
        <dbReference type="Proteomes" id="UP000237889"/>
    </source>
</evidence>